<reference evidence="1" key="1">
    <citation type="submission" date="2014-11" db="EMBL/GenBank/DDBJ databases">
        <authorList>
            <person name="Amaro Gonzalez C."/>
        </authorList>
    </citation>
    <scope>NUCLEOTIDE SEQUENCE</scope>
</reference>
<dbReference type="AlphaFoldDB" id="A0A0E9WKT6"/>
<sequence length="58" mass="6871">MCTRLKIISQFRLACNLSKRVWHTLSMPTDYLNIDGKLSCALYITYRSLFYSDHRIGR</sequence>
<reference evidence="1" key="2">
    <citation type="journal article" date="2015" name="Fish Shellfish Immunol.">
        <title>Early steps in the European eel (Anguilla anguilla)-Vibrio vulnificus interaction in the gills: Role of the RtxA13 toxin.</title>
        <authorList>
            <person name="Callol A."/>
            <person name="Pajuelo D."/>
            <person name="Ebbesson L."/>
            <person name="Teles M."/>
            <person name="MacKenzie S."/>
            <person name="Amaro C."/>
        </authorList>
    </citation>
    <scope>NUCLEOTIDE SEQUENCE</scope>
</reference>
<name>A0A0E9WKT6_ANGAN</name>
<dbReference type="EMBL" id="GBXM01018382">
    <property type="protein sequence ID" value="JAH90195.1"/>
    <property type="molecule type" value="Transcribed_RNA"/>
</dbReference>
<organism evidence="1">
    <name type="scientific">Anguilla anguilla</name>
    <name type="common">European freshwater eel</name>
    <name type="synonym">Muraena anguilla</name>
    <dbReference type="NCBI Taxonomy" id="7936"/>
    <lineage>
        <taxon>Eukaryota</taxon>
        <taxon>Metazoa</taxon>
        <taxon>Chordata</taxon>
        <taxon>Craniata</taxon>
        <taxon>Vertebrata</taxon>
        <taxon>Euteleostomi</taxon>
        <taxon>Actinopterygii</taxon>
        <taxon>Neopterygii</taxon>
        <taxon>Teleostei</taxon>
        <taxon>Anguilliformes</taxon>
        <taxon>Anguillidae</taxon>
        <taxon>Anguilla</taxon>
    </lineage>
</organism>
<proteinExistence type="predicted"/>
<evidence type="ECO:0000313" key="1">
    <source>
        <dbReference type="EMBL" id="JAH90195.1"/>
    </source>
</evidence>
<protein>
    <submittedName>
        <fullName evidence="1">Uncharacterized protein</fullName>
    </submittedName>
</protein>
<accession>A0A0E9WKT6</accession>